<evidence type="ECO:0000256" key="2">
    <source>
        <dbReference type="SAM" id="Phobius"/>
    </source>
</evidence>
<dbReference type="RefSeq" id="WP_160899327.1">
    <property type="nucleotide sequence ID" value="NZ_WMEX01000007.1"/>
</dbReference>
<evidence type="ECO:0008006" key="5">
    <source>
        <dbReference type="Google" id="ProtNLM"/>
    </source>
</evidence>
<sequence length="360" mass="38500">MTDGYGNQRGLSVVELMVALLLASFLAMGMVYIFTSNSDTFRLNEASARVQESGRMAVDILGRAVRNAGYWGCMTPPSDQDCPGGGDGDNPFSCMLNDGGFNWDEFFSSLSGDNNVGATNTFGAVEGSDVIQFGGVQSNALLTTTAQTPNNSSTIFTGTNPTGVVEEGEILIINNCESADIFQATDVQNNAVVANTGNSTTPGNDTSTQSDYDPGASLMRPSRNAYYIRADGNGNRSLVFDPMDLHDDGTGTVGDFSGAEDLVSNVWGFQVQFGRDTTGNDQVDTWSDPNTLAEADEALSVRYSVLVRSSSEDVVEEPQSYCYPGWLDCESNNSLRTTAGDNHLYRVYTSVSTLRNRVGG</sequence>
<dbReference type="OrthoDB" id="5296662at2"/>
<feature type="compositionally biased region" description="Polar residues" evidence="1">
    <location>
        <begin position="195"/>
        <end position="211"/>
    </location>
</feature>
<dbReference type="EMBL" id="WMEX01000007">
    <property type="protein sequence ID" value="MYL27752.1"/>
    <property type="molecule type" value="Genomic_DNA"/>
</dbReference>
<evidence type="ECO:0000256" key="1">
    <source>
        <dbReference type="SAM" id="MobiDB-lite"/>
    </source>
</evidence>
<proteinExistence type="predicted"/>
<dbReference type="AlphaFoldDB" id="A0A9X4YDP4"/>
<feature type="transmembrane region" description="Helical" evidence="2">
    <location>
        <begin position="12"/>
        <end position="34"/>
    </location>
</feature>
<keyword evidence="2" id="KW-0812">Transmembrane</keyword>
<protein>
    <recommendedName>
        <fullName evidence="5">Type IV pilus assembly protein PilW</fullName>
    </recommendedName>
</protein>
<evidence type="ECO:0000313" key="4">
    <source>
        <dbReference type="Proteomes" id="UP000460751"/>
    </source>
</evidence>
<reference evidence="3 4" key="1">
    <citation type="submission" date="2019-11" db="EMBL/GenBank/DDBJ databases">
        <title>Genome sequences of 17 halophilic strains isolated from different environments.</title>
        <authorList>
            <person name="Furrow R.E."/>
        </authorList>
    </citation>
    <scope>NUCLEOTIDE SEQUENCE [LARGE SCALE GENOMIC DNA]</scope>
    <source>
        <strain evidence="3 4">22507_15_FS</strain>
    </source>
</reference>
<dbReference type="Proteomes" id="UP000460751">
    <property type="component" value="Unassembled WGS sequence"/>
</dbReference>
<organism evidence="3 4">
    <name type="scientific">Vreelandella halophila</name>
    <dbReference type="NCBI Taxonomy" id="86177"/>
    <lineage>
        <taxon>Bacteria</taxon>
        <taxon>Pseudomonadati</taxon>
        <taxon>Pseudomonadota</taxon>
        <taxon>Gammaproteobacteria</taxon>
        <taxon>Oceanospirillales</taxon>
        <taxon>Halomonadaceae</taxon>
        <taxon>Vreelandella</taxon>
    </lineage>
</organism>
<evidence type="ECO:0000313" key="3">
    <source>
        <dbReference type="EMBL" id="MYL27752.1"/>
    </source>
</evidence>
<dbReference type="InterPro" id="IPR032092">
    <property type="entry name" value="PilW"/>
</dbReference>
<feature type="region of interest" description="Disordered" evidence="1">
    <location>
        <begin position="195"/>
        <end position="216"/>
    </location>
</feature>
<accession>A0A9X4YDP4</accession>
<name>A0A9X4YDP4_9GAMM</name>
<gene>
    <name evidence="3" type="ORF">GLW01_13230</name>
</gene>
<dbReference type="Pfam" id="PF16074">
    <property type="entry name" value="PilW"/>
    <property type="match status" value="1"/>
</dbReference>
<dbReference type="GO" id="GO:0043683">
    <property type="term" value="P:type IV pilus assembly"/>
    <property type="evidence" value="ECO:0007669"/>
    <property type="project" value="InterPro"/>
</dbReference>
<keyword evidence="2" id="KW-1133">Transmembrane helix</keyword>
<comment type="caution">
    <text evidence="3">The sequence shown here is derived from an EMBL/GenBank/DDBJ whole genome shotgun (WGS) entry which is preliminary data.</text>
</comment>
<keyword evidence="4" id="KW-1185">Reference proteome</keyword>
<keyword evidence="2" id="KW-0472">Membrane</keyword>